<evidence type="ECO:0000256" key="6">
    <source>
        <dbReference type="SAM" id="Phobius"/>
    </source>
</evidence>
<protein>
    <submittedName>
        <fullName evidence="7">Predicted arabinose efflux permease, MFS family</fullName>
    </submittedName>
</protein>
<feature type="transmembrane region" description="Helical" evidence="6">
    <location>
        <begin position="286"/>
        <end position="305"/>
    </location>
</feature>
<feature type="transmembrane region" description="Helical" evidence="6">
    <location>
        <begin position="76"/>
        <end position="95"/>
    </location>
</feature>
<proteinExistence type="predicted"/>
<dbReference type="Gene3D" id="1.20.1250.20">
    <property type="entry name" value="MFS general substrate transporter like domains"/>
    <property type="match status" value="1"/>
</dbReference>
<name>A0A2H1KQB7_9MICO</name>
<accession>A0A2H1KQB7</accession>
<dbReference type="PANTHER" id="PTHR23513:SF11">
    <property type="entry name" value="STAPHYLOFERRIN A TRANSPORTER"/>
    <property type="match status" value="1"/>
</dbReference>
<keyword evidence="5 6" id="KW-0472">Membrane</keyword>
<dbReference type="InterPro" id="IPR011701">
    <property type="entry name" value="MFS"/>
</dbReference>
<organism evidence="7 8">
    <name type="scientific">Brevibacterium antiquum</name>
    <dbReference type="NCBI Taxonomy" id="234835"/>
    <lineage>
        <taxon>Bacteria</taxon>
        <taxon>Bacillati</taxon>
        <taxon>Actinomycetota</taxon>
        <taxon>Actinomycetes</taxon>
        <taxon>Micrococcales</taxon>
        <taxon>Brevibacteriaceae</taxon>
        <taxon>Brevibacterium</taxon>
    </lineage>
</organism>
<dbReference type="AlphaFoldDB" id="A0A2H1KQB7"/>
<feature type="transmembrane region" description="Helical" evidence="6">
    <location>
        <begin position="370"/>
        <end position="394"/>
    </location>
</feature>
<keyword evidence="8" id="KW-1185">Reference proteome</keyword>
<feature type="transmembrane region" description="Helical" evidence="6">
    <location>
        <begin position="36"/>
        <end position="55"/>
    </location>
</feature>
<reference evidence="8" key="1">
    <citation type="submission" date="2017-03" db="EMBL/GenBank/DDBJ databases">
        <authorList>
            <person name="Monnet C."/>
        </authorList>
    </citation>
    <scope>NUCLEOTIDE SEQUENCE [LARGE SCALE GENOMIC DNA]</scope>
    <source>
        <strain evidence="8">P10</strain>
    </source>
</reference>
<gene>
    <name evidence="7" type="ORF">BANT10_03325</name>
</gene>
<feature type="transmembrane region" description="Helical" evidence="6">
    <location>
        <begin position="101"/>
        <end position="119"/>
    </location>
</feature>
<evidence type="ECO:0000256" key="2">
    <source>
        <dbReference type="ARBA" id="ARBA00022475"/>
    </source>
</evidence>
<evidence type="ECO:0000313" key="8">
    <source>
        <dbReference type="Proteomes" id="UP000234342"/>
    </source>
</evidence>
<evidence type="ECO:0000256" key="1">
    <source>
        <dbReference type="ARBA" id="ARBA00004651"/>
    </source>
</evidence>
<feature type="transmembrane region" description="Helical" evidence="6">
    <location>
        <begin position="224"/>
        <end position="246"/>
    </location>
</feature>
<evidence type="ECO:0000256" key="3">
    <source>
        <dbReference type="ARBA" id="ARBA00022692"/>
    </source>
</evidence>
<dbReference type="GO" id="GO:0005886">
    <property type="term" value="C:plasma membrane"/>
    <property type="evidence" value="ECO:0007669"/>
    <property type="project" value="UniProtKB-SubCell"/>
</dbReference>
<feature type="transmembrane region" description="Helical" evidence="6">
    <location>
        <begin position="258"/>
        <end position="279"/>
    </location>
</feature>
<evidence type="ECO:0000256" key="5">
    <source>
        <dbReference type="ARBA" id="ARBA00023136"/>
    </source>
</evidence>
<dbReference type="Pfam" id="PF07690">
    <property type="entry name" value="MFS_1"/>
    <property type="match status" value="1"/>
</dbReference>
<keyword evidence="4 6" id="KW-1133">Transmembrane helix</keyword>
<dbReference type="EMBL" id="FXZE01000025">
    <property type="protein sequence ID" value="SMY01881.1"/>
    <property type="molecule type" value="Genomic_DNA"/>
</dbReference>
<feature type="transmembrane region" description="Helical" evidence="6">
    <location>
        <begin position="12"/>
        <end position="30"/>
    </location>
</feature>
<feature type="transmembrane region" description="Helical" evidence="6">
    <location>
        <begin position="149"/>
        <end position="167"/>
    </location>
</feature>
<keyword evidence="3 6" id="KW-0812">Transmembrane</keyword>
<dbReference type="SUPFAM" id="SSF103473">
    <property type="entry name" value="MFS general substrate transporter"/>
    <property type="match status" value="1"/>
</dbReference>
<dbReference type="InterPro" id="IPR036259">
    <property type="entry name" value="MFS_trans_sf"/>
</dbReference>
<evidence type="ECO:0000313" key="7">
    <source>
        <dbReference type="EMBL" id="SMY01881.1"/>
    </source>
</evidence>
<sequence>MEPDAPGRRNRLFWIWLGGLTLSLLGTQVLTYSLTWTAAGISGALSGFVLTATALPRLLLAMPAGALADRVGPWRIMLISDTTMFLVAIATAAVAQLTSSATWILVVIGLCIGTSDAFYRPSSGAAPRLLVHTSYLGQATAARQTINQVVGFVGPALAGIVVATFALSGSGLVSSATFLSMAILLFLCRSSLGQVEPRESSRPFLHDMWAGVTTAFKLPAVRTILLLLAATAGFVLPLTTLLTPLIGHERGWTGGQTGLVSGSFAAGLGVAALLIFFAGSSWLSRIPAVAGLLVSGSGIVLVALAPQFWLASLFAAVAGFGAGTFTVRSAAALLRDTPEEYTSRIQAAALLAQTLPVLVTNNIFGPLSDFFAPTAVTLGCGVTASLIGVIALIVRSTRSIG</sequence>
<dbReference type="PANTHER" id="PTHR23513">
    <property type="entry name" value="INTEGRAL MEMBRANE EFFLUX PROTEIN-RELATED"/>
    <property type="match status" value="1"/>
</dbReference>
<dbReference type="Proteomes" id="UP000234342">
    <property type="component" value="Unassembled WGS sequence"/>
</dbReference>
<dbReference type="CDD" id="cd06173">
    <property type="entry name" value="MFS_MefA_like"/>
    <property type="match status" value="1"/>
</dbReference>
<feature type="transmembrane region" description="Helical" evidence="6">
    <location>
        <begin position="173"/>
        <end position="192"/>
    </location>
</feature>
<comment type="subcellular location">
    <subcellularLocation>
        <location evidence="1">Cell membrane</location>
        <topology evidence="1">Multi-pass membrane protein</topology>
    </subcellularLocation>
</comment>
<dbReference type="RefSeq" id="WP_101644659.1">
    <property type="nucleotide sequence ID" value="NZ_FXZE01000025.1"/>
</dbReference>
<dbReference type="GO" id="GO:0022857">
    <property type="term" value="F:transmembrane transporter activity"/>
    <property type="evidence" value="ECO:0007669"/>
    <property type="project" value="InterPro"/>
</dbReference>
<keyword evidence="2" id="KW-1003">Cell membrane</keyword>
<evidence type="ECO:0000256" key="4">
    <source>
        <dbReference type="ARBA" id="ARBA00022989"/>
    </source>
</evidence>